<reference evidence="1" key="1">
    <citation type="submission" date="2018-05" db="EMBL/GenBank/DDBJ databases">
        <authorList>
            <person name="Lanie J.A."/>
            <person name="Ng W.-L."/>
            <person name="Kazmierczak K.M."/>
            <person name="Andrzejewski T.M."/>
            <person name="Davidsen T.M."/>
            <person name="Wayne K.J."/>
            <person name="Tettelin H."/>
            <person name="Glass J.I."/>
            <person name="Rusch D."/>
            <person name="Podicherti R."/>
            <person name="Tsui H.-C.T."/>
            <person name="Winkler M.E."/>
        </authorList>
    </citation>
    <scope>NUCLEOTIDE SEQUENCE</scope>
</reference>
<feature type="non-terminal residue" evidence="1">
    <location>
        <position position="1"/>
    </location>
</feature>
<name>A0A382X064_9ZZZZ</name>
<sequence length="23" mass="2901">MKIHFVPTQFERPSWDEYFMLQA</sequence>
<gene>
    <name evidence="1" type="ORF">METZ01_LOCUS417074</name>
</gene>
<protein>
    <submittedName>
        <fullName evidence="1">Uncharacterized protein</fullName>
    </submittedName>
</protein>
<feature type="non-terminal residue" evidence="1">
    <location>
        <position position="23"/>
    </location>
</feature>
<dbReference type="AlphaFoldDB" id="A0A382X064"/>
<proteinExistence type="predicted"/>
<accession>A0A382X064</accession>
<organism evidence="1">
    <name type="scientific">marine metagenome</name>
    <dbReference type="NCBI Taxonomy" id="408172"/>
    <lineage>
        <taxon>unclassified sequences</taxon>
        <taxon>metagenomes</taxon>
        <taxon>ecological metagenomes</taxon>
    </lineage>
</organism>
<evidence type="ECO:0000313" key="1">
    <source>
        <dbReference type="EMBL" id="SVD64220.1"/>
    </source>
</evidence>
<dbReference type="EMBL" id="UINC01163749">
    <property type="protein sequence ID" value="SVD64220.1"/>
    <property type="molecule type" value="Genomic_DNA"/>
</dbReference>